<feature type="compositionally biased region" description="Basic and acidic residues" evidence="1">
    <location>
        <begin position="939"/>
        <end position="961"/>
    </location>
</feature>
<keyword evidence="4" id="KW-1185">Reference proteome</keyword>
<reference evidence="3" key="2">
    <citation type="submission" date="2020-05" db="UniProtKB">
        <authorList>
            <consortium name="EnsemblMetazoa"/>
        </authorList>
    </citation>
    <scope>IDENTIFICATION</scope>
    <source>
        <strain evidence="3">Epiroticus2</strain>
    </source>
</reference>
<dbReference type="VEuPathDB" id="VectorBase:AEPI009983"/>
<feature type="region of interest" description="Disordered" evidence="1">
    <location>
        <begin position="1183"/>
        <end position="1204"/>
    </location>
</feature>
<evidence type="ECO:0000313" key="3">
    <source>
        <dbReference type="EnsemblMetazoa" id="AEPI009983-PA"/>
    </source>
</evidence>
<feature type="domain" description="STPR" evidence="2">
    <location>
        <begin position="888"/>
        <end position="949"/>
    </location>
</feature>
<feature type="domain" description="STPR" evidence="2">
    <location>
        <begin position="125"/>
        <end position="198"/>
    </location>
</feature>
<sequence>MNAPYPTPNACYTDIKQGILSYTLPLRPDLSDIPGPPISLLPTPPATLVPIAHDKSSPSASTGQQKKKRRAYVNESEEARARRLARNAERMRQKRANETEEEYRLRLAKNAESNRRKRQNETDLERTIRHARSAARERLRRAMETPEQRAVRLAKLAERMRIARANETPDQRAIRLAKNAAKAKERLLKESPEQWIERKRKKAEYARRKRSGNPNSSAGSSSSNDAAIHSALASPELSYGHSYVPDLGHGVPPDVKDIKLIASPKQTGSSQQPEQIYSTPHLPFMGHEVKASEFLPGAGPQQHPGHPDLSCPNNLLKFHVLPYALPPGAAPPVPAGPVRNVQGEPRRNMNGFFQINTYYNEFKQEADAAYVAAPIPQTSQQHQQPPQQQQQIVLTDASIASIHSRKQQPSPSKNQRRFVHESDEAREKRLARNAERMRQKRAAESEEQSRKRMADNAERMRRKRAAETEEEYRMRMERNAAFKMTDEYRRRLTENAERNRLRRQNETELERTIRRARSAARERLRRAMETPEQRAIRLAKLAERMRLTRERQWTSGETPEQRAERLAKLAERMRIARANETPEQRALRLAKNAARARQRFLNESPEQWIERKRKKAEYARQKRSAAAIMNSAGYGSVPSSTSTTTPANNHASQASASLQQPGATTISFPGHAPATLPETILHTSGPQPSSSSASGSSGSKQTKHPPSSAHTEHIYAAPQVIFGSGGDFKPHELLNGQHLVMQGDPNCPSNLYKLHILPYPFPTSAASGGTPHIDQPGGYKTKQYTTVPMRNCSHYSQQVSVIFSSSCDFKPHDLPNGQHLVLNPYYNDIKQEIVVPYAAAQTPVVASTLPQAVHNSSGAQLQSLQSASLGTGVDRSLSISDPHSLTKSQRRFLHESPEARAKRLARNAERMRQKRAAESEDEYRKRMAQNAERMRKKRAAETEDEYRNRMQRNAESKSSEEYQIRLAKNAERNRMRRQNETDLERSIRRARSAARERLRRAMETPEQRAIRLAKLAERMRIARANETPEQRALRLAKNAAKAKERLLNETPEQWIERKRKKAEYARQKRGAAAAAAKLGISTNSCSSNASTGTSLSVPSSVQGGTGTVSFSHAPTVTSTYNLEPPATSHSLSQASLVSLSTADLKDIKLITAQKPGQLLQLPEQLYATPHIPFNGADLKPPEFLTSNSGGGGTGSHQGGPPHHIMQPELYKFHILPYTFSPTAGAVHPTQAQDYKGK</sequence>
<feature type="domain" description="STPR" evidence="2">
    <location>
        <begin position="510"/>
        <end position="549"/>
    </location>
</feature>
<dbReference type="Pfam" id="PF21107">
    <property type="entry name" value="STPRs"/>
    <property type="match status" value="5"/>
</dbReference>
<evidence type="ECO:0000313" key="4">
    <source>
        <dbReference type="Proteomes" id="UP000075885"/>
    </source>
</evidence>
<name>A0A182PSP7_9DIPT</name>
<protein>
    <recommendedName>
        <fullName evidence="2">STPR domain-containing protein</fullName>
    </recommendedName>
</protein>
<feature type="compositionally biased region" description="Basic and acidic residues" evidence="1">
    <location>
        <begin position="418"/>
        <end position="471"/>
    </location>
</feature>
<evidence type="ECO:0000256" key="1">
    <source>
        <dbReference type="SAM" id="MobiDB-lite"/>
    </source>
</evidence>
<feature type="region of interest" description="Disordered" evidence="1">
    <location>
        <begin position="873"/>
        <end position="961"/>
    </location>
</feature>
<feature type="compositionally biased region" description="Low complexity" evidence="1">
    <location>
        <begin position="636"/>
        <end position="646"/>
    </location>
</feature>
<feature type="compositionally biased region" description="Gly residues" evidence="1">
    <location>
        <begin position="1188"/>
        <end position="1197"/>
    </location>
</feature>
<feature type="region of interest" description="Disordered" evidence="1">
    <location>
        <begin position="51"/>
        <end position="79"/>
    </location>
</feature>
<dbReference type="Proteomes" id="UP000075885">
    <property type="component" value="Unassembled WGS sequence"/>
</dbReference>
<feature type="region of interest" description="Disordered" evidence="1">
    <location>
        <begin position="1087"/>
        <end position="1108"/>
    </location>
</feature>
<feature type="domain" description="STPR" evidence="2">
    <location>
        <begin position="550"/>
        <end position="611"/>
    </location>
</feature>
<feature type="compositionally biased region" description="Polar residues" evidence="1">
    <location>
        <begin position="647"/>
        <end position="667"/>
    </location>
</feature>
<feature type="region of interest" description="Disordered" evidence="1">
    <location>
        <begin position="629"/>
        <end position="710"/>
    </location>
</feature>
<dbReference type="EnsemblMetazoa" id="AEPI009983-RA">
    <property type="protein sequence ID" value="AEPI009983-PA"/>
    <property type="gene ID" value="AEPI009983"/>
</dbReference>
<evidence type="ECO:0000259" key="2">
    <source>
        <dbReference type="Pfam" id="PF21107"/>
    </source>
</evidence>
<feature type="compositionally biased region" description="Basic residues" evidence="1">
    <location>
        <begin position="198"/>
        <end position="211"/>
    </location>
</feature>
<feature type="region of interest" description="Disordered" evidence="1">
    <location>
        <begin position="192"/>
        <end position="225"/>
    </location>
</feature>
<organism evidence="3 4">
    <name type="scientific">Anopheles epiroticus</name>
    <dbReference type="NCBI Taxonomy" id="199890"/>
    <lineage>
        <taxon>Eukaryota</taxon>
        <taxon>Metazoa</taxon>
        <taxon>Ecdysozoa</taxon>
        <taxon>Arthropoda</taxon>
        <taxon>Hexapoda</taxon>
        <taxon>Insecta</taxon>
        <taxon>Pterygota</taxon>
        <taxon>Neoptera</taxon>
        <taxon>Endopterygota</taxon>
        <taxon>Diptera</taxon>
        <taxon>Nematocera</taxon>
        <taxon>Culicoidea</taxon>
        <taxon>Culicidae</taxon>
        <taxon>Anophelinae</taxon>
        <taxon>Anopheles</taxon>
    </lineage>
</organism>
<dbReference type="STRING" id="199890.A0A182PSP7"/>
<accession>A0A182PSP7</accession>
<feature type="domain" description="STPR" evidence="2">
    <location>
        <begin position="984"/>
        <end position="1057"/>
    </location>
</feature>
<feature type="compositionally biased region" description="Basic and acidic residues" evidence="1">
    <location>
        <begin position="892"/>
        <end position="925"/>
    </location>
</feature>
<dbReference type="InterPro" id="IPR048998">
    <property type="entry name" value="STPR"/>
</dbReference>
<proteinExistence type="predicted"/>
<feature type="region of interest" description="Disordered" evidence="1">
    <location>
        <begin position="402"/>
        <end position="471"/>
    </location>
</feature>
<dbReference type="AlphaFoldDB" id="A0A182PSP7"/>
<feature type="compositionally biased region" description="Polar residues" evidence="1">
    <location>
        <begin position="877"/>
        <end position="887"/>
    </location>
</feature>
<feature type="compositionally biased region" description="Low complexity" evidence="1">
    <location>
        <begin position="684"/>
        <end position="699"/>
    </location>
</feature>
<reference evidence="4" key="1">
    <citation type="submission" date="2013-03" db="EMBL/GenBank/DDBJ databases">
        <title>The Genome Sequence of Anopheles epiroticus epiroticus2.</title>
        <authorList>
            <consortium name="The Broad Institute Genomics Platform"/>
            <person name="Neafsey D.E."/>
            <person name="Howell P."/>
            <person name="Walker B."/>
            <person name="Young S.K."/>
            <person name="Zeng Q."/>
            <person name="Gargeya S."/>
            <person name="Fitzgerald M."/>
            <person name="Haas B."/>
            <person name="Abouelleil A."/>
            <person name="Allen A.W."/>
            <person name="Alvarado L."/>
            <person name="Arachchi H.M."/>
            <person name="Berlin A.M."/>
            <person name="Chapman S.B."/>
            <person name="Gainer-Dewar J."/>
            <person name="Goldberg J."/>
            <person name="Griggs A."/>
            <person name="Gujja S."/>
            <person name="Hansen M."/>
            <person name="Howarth C."/>
            <person name="Imamovic A."/>
            <person name="Ireland A."/>
            <person name="Larimer J."/>
            <person name="McCowan C."/>
            <person name="Murphy C."/>
            <person name="Pearson M."/>
            <person name="Poon T.W."/>
            <person name="Priest M."/>
            <person name="Roberts A."/>
            <person name="Saif S."/>
            <person name="Shea T."/>
            <person name="Sisk P."/>
            <person name="Sykes S."/>
            <person name="Wortman J."/>
            <person name="Nusbaum C."/>
            <person name="Birren B."/>
        </authorList>
    </citation>
    <scope>NUCLEOTIDE SEQUENCE [LARGE SCALE GENOMIC DNA]</scope>
    <source>
        <strain evidence="4">Epiroticus2</strain>
    </source>
</reference>
<feature type="compositionally biased region" description="Low complexity" evidence="1">
    <location>
        <begin position="212"/>
        <end position="225"/>
    </location>
</feature>